<dbReference type="SUPFAM" id="SSF48371">
    <property type="entry name" value="ARM repeat"/>
    <property type="match status" value="1"/>
</dbReference>
<organism evidence="4 5">
    <name type="scientific">Mycoemilia scoparia</name>
    <dbReference type="NCBI Taxonomy" id="417184"/>
    <lineage>
        <taxon>Eukaryota</taxon>
        <taxon>Fungi</taxon>
        <taxon>Fungi incertae sedis</taxon>
        <taxon>Zoopagomycota</taxon>
        <taxon>Kickxellomycotina</taxon>
        <taxon>Kickxellomycetes</taxon>
        <taxon>Kickxellales</taxon>
        <taxon>Kickxellaceae</taxon>
        <taxon>Mycoemilia</taxon>
    </lineage>
</organism>
<feature type="compositionally biased region" description="Acidic residues" evidence="2">
    <location>
        <begin position="877"/>
        <end position="890"/>
    </location>
</feature>
<feature type="region of interest" description="Disordered" evidence="2">
    <location>
        <begin position="1"/>
        <end position="53"/>
    </location>
</feature>
<feature type="compositionally biased region" description="Acidic residues" evidence="2">
    <location>
        <begin position="836"/>
        <end position="856"/>
    </location>
</feature>
<dbReference type="InterPro" id="IPR005612">
    <property type="entry name" value="CCAAT-binding_factor"/>
</dbReference>
<evidence type="ECO:0000259" key="3">
    <source>
        <dbReference type="Pfam" id="PF03914"/>
    </source>
</evidence>
<comment type="caution">
    <text evidence="4">The sequence shown here is derived from an EMBL/GenBank/DDBJ whole genome shotgun (WGS) entry which is preliminary data.</text>
</comment>
<evidence type="ECO:0000313" key="4">
    <source>
        <dbReference type="EMBL" id="KAJ1918595.1"/>
    </source>
</evidence>
<name>A0A9W7ZXD2_9FUNG</name>
<dbReference type="GO" id="GO:0005634">
    <property type="term" value="C:nucleus"/>
    <property type="evidence" value="ECO:0007669"/>
    <property type="project" value="UniProtKB-ARBA"/>
</dbReference>
<feature type="region of interest" description="Disordered" evidence="2">
    <location>
        <begin position="813"/>
        <end position="918"/>
    </location>
</feature>
<dbReference type="EMBL" id="JANBPU010000042">
    <property type="protein sequence ID" value="KAJ1918595.1"/>
    <property type="molecule type" value="Genomic_DNA"/>
</dbReference>
<keyword evidence="5" id="KW-1185">Reference proteome</keyword>
<dbReference type="AlphaFoldDB" id="A0A9W7ZXD2"/>
<evidence type="ECO:0000313" key="5">
    <source>
        <dbReference type="Proteomes" id="UP001150538"/>
    </source>
</evidence>
<evidence type="ECO:0000256" key="1">
    <source>
        <dbReference type="ARBA" id="ARBA00007797"/>
    </source>
</evidence>
<feature type="region of interest" description="Disordered" evidence="2">
    <location>
        <begin position="391"/>
        <end position="420"/>
    </location>
</feature>
<dbReference type="InterPro" id="IPR016024">
    <property type="entry name" value="ARM-type_fold"/>
</dbReference>
<feature type="compositionally biased region" description="Basic and acidic residues" evidence="2">
    <location>
        <begin position="891"/>
        <end position="905"/>
    </location>
</feature>
<dbReference type="OrthoDB" id="28947at2759"/>
<dbReference type="PANTHER" id="PTHR12048:SF0">
    <property type="entry name" value="CCAAT_ENHANCER-BINDING PROTEIN ZETA"/>
    <property type="match status" value="1"/>
</dbReference>
<sequence length="934" mass="106097">MATFSKNKSKAQTDKGDMKKTKKHAGRKGASNQFVEETDKAKKINSQKGMSKADKLRSDLKELVKEAGVKTGVSQADGLDVGRFEAFPKKLMFKPDPSWHAYSLPELDAEAIVLPPSESYINKMLVISQGLLENEANLRINMKGEKNLSSSDQAFISNIINSGTLSDKVSGLTLLVQESPLHAFKHFELLMNMARKNSRREALLAISSIKDLMVSSLLPDRKLRFFADQPIMHPQVTQKHLVYWYFENQLKKNYFELIQLIEALAYDSVIHVKHNMLVFIETLLETKPEQEQNLLRLLVTKLGDKEKQVASKASYLLLKLLNVHPNMKQVVVKTVQELHLTRNVPHQRSLYYTMVTINQIVLSSKDTQTANLLIELYFTFFRKIFFPTGNNQETKNDDKDDDSGNEIKKKSGPPKKNYHGQKFMKKAKEQAALEQKLELRSLDNKLMAAILSGVNRALPFSKISKEELDKHTDVLFKVVHSANFNSIVQALALLYQVSQKHESIVDRVYRALYGSLLDSRIETTSKQAMYLNILFKALNSDNNQVRVLAFVKRMLQIASSHQPSFVCGLLYMISKVTESKPIIMSYLARADEPLDEQGAEEDVSQEYDFMKRDPRFAKAEQTCCWELSILMHHFHPSVSRLTKKILDGEKVEEATNLHLHSLSHFLERFVYRNPKLKEGTQYRGQSLMQPIIDTRNMHSEIISKKPVGITETRKFDPEAIASMSIDEVPEDIRFFHRFFSIKKEQGIFDRNKKSKSRAHGGDFDDDQVDIVIDKDAVAEDSTGFTAALAGHKTHFGDDDMDEDEAWKAMEKSMPDDLKDGLGSDDDDSDGFPGFDSDSDEISGNENEAFSDFEDKDSDMSDMSSDVSSEGDHGDFSSVDDQELSGSDEEPEKPGKRPRDDVDSSNKKSRKREKLPMFASFEDYEHLINSNEGLT</sequence>
<proteinExistence type="inferred from homology"/>
<accession>A0A9W7ZXD2</accession>
<reference evidence="4" key="1">
    <citation type="submission" date="2022-07" db="EMBL/GenBank/DDBJ databases">
        <title>Phylogenomic reconstructions and comparative analyses of Kickxellomycotina fungi.</title>
        <authorList>
            <person name="Reynolds N.K."/>
            <person name="Stajich J.E."/>
            <person name="Barry K."/>
            <person name="Grigoriev I.V."/>
            <person name="Crous P."/>
            <person name="Smith M.E."/>
        </authorList>
    </citation>
    <scope>NUCLEOTIDE SEQUENCE</scope>
    <source>
        <strain evidence="4">NBRC 100468</strain>
    </source>
</reference>
<feature type="domain" description="CCAAT-binding factor" evidence="3">
    <location>
        <begin position="488"/>
        <end position="641"/>
    </location>
</feature>
<dbReference type="InterPro" id="IPR040155">
    <property type="entry name" value="CEBPZ/Mak21-like"/>
</dbReference>
<dbReference type="Proteomes" id="UP001150538">
    <property type="component" value="Unassembled WGS sequence"/>
</dbReference>
<feature type="compositionally biased region" description="Basic residues" evidence="2">
    <location>
        <begin position="410"/>
        <end position="420"/>
    </location>
</feature>
<comment type="similarity">
    <text evidence="1">Belongs to the CBF/MAK21 family.</text>
</comment>
<dbReference type="Pfam" id="PF03914">
    <property type="entry name" value="CBF"/>
    <property type="match status" value="1"/>
</dbReference>
<dbReference type="PANTHER" id="PTHR12048">
    <property type="entry name" value="CCAAT-BINDING FACTOR-RELATED"/>
    <property type="match status" value="1"/>
</dbReference>
<evidence type="ECO:0000256" key="2">
    <source>
        <dbReference type="SAM" id="MobiDB-lite"/>
    </source>
</evidence>
<gene>
    <name evidence="4" type="primary">MAK21</name>
    <name evidence="4" type="ORF">H4219_002532</name>
</gene>
<protein>
    <submittedName>
        <fullName evidence="4">RNA-binding ribosome biosynthesis protein mak21</fullName>
    </submittedName>
</protein>